<feature type="compositionally biased region" description="Polar residues" evidence="3">
    <location>
        <begin position="17"/>
        <end position="29"/>
    </location>
</feature>
<feature type="domain" description="N-acetyltransferase" evidence="4">
    <location>
        <begin position="79"/>
        <end position="220"/>
    </location>
</feature>
<dbReference type="SUPFAM" id="SSF55729">
    <property type="entry name" value="Acyl-CoA N-acyltransferases (Nat)"/>
    <property type="match status" value="1"/>
</dbReference>
<evidence type="ECO:0000259" key="4">
    <source>
        <dbReference type="PROSITE" id="PS51186"/>
    </source>
</evidence>
<accession>A0AA43TYQ9</accession>
<evidence type="ECO:0000256" key="3">
    <source>
        <dbReference type="SAM" id="MobiDB-lite"/>
    </source>
</evidence>
<dbReference type="Proteomes" id="UP001161017">
    <property type="component" value="Unassembled WGS sequence"/>
</dbReference>
<evidence type="ECO:0000313" key="5">
    <source>
        <dbReference type="EMBL" id="MDI1492704.1"/>
    </source>
</evidence>
<organism evidence="5 6">
    <name type="scientific">Ramalina farinacea</name>
    <dbReference type="NCBI Taxonomy" id="258253"/>
    <lineage>
        <taxon>Eukaryota</taxon>
        <taxon>Fungi</taxon>
        <taxon>Dikarya</taxon>
        <taxon>Ascomycota</taxon>
        <taxon>Pezizomycotina</taxon>
        <taxon>Lecanoromycetes</taxon>
        <taxon>OSLEUM clade</taxon>
        <taxon>Lecanoromycetidae</taxon>
        <taxon>Lecanorales</taxon>
        <taxon>Lecanorineae</taxon>
        <taxon>Ramalinaceae</taxon>
        <taxon>Ramalina</taxon>
    </lineage>
</organism>
<dbReference type="GO" id="GO:0031415">
    <property type="term" value="C:NatA complex"/>
    <property type="evidence" value="ECO:0007669"/>
    <property type="project" value="TreeGrafter"/>
</dbReference>
<comment type="caution">
    <text evidence="5">The sequence shown here is derived from an EMBL/GenBank/DDBJ whole genome shotgun (WGS) entry which is preliminary data.</text>
</comment>
<dbReference type="PROSITE" id="PS51186">
    <property type="entry name" value="GNAT"/>
    <property type="match status" value="1"/>
</dbReference>
<evidence type="ECO:0000256" key="1">
    <source>
        <dbReference type="ARBA" id="ARBA00022679"/>
    </source>
</evidence>
<name>A0AA43TYQ9_9LECA</name>
<evidence type="ECO:0000256" key="2">
    <source>
        <dbReference type="ARBA" id="ARBA00023315"/>
    </source>
</evidence>
<feature type="region of interest" description="Disordered" evidence="3">
    <location>
        <begin position="1"/>
        <end position="51"/>
    </location>
</feature>
<reference evidence="5" key="1">
    <citation type="journal article" date="2023" name="Genome Biol. Evol.">
        <title>First Whole Genome Sequence and Flow Cytometry Genome Size Data for the Lichen-Forming Fungus Ramalina farinacea (Ascomycota).</title>
        <authorList>
            <person name="Llewellyn T."/>
            <person name="Mian S."/>
            <person name="Hill R."/>
            <person name="Leitch I.J."/>
            <person name="Gaya E."/>
        </authorList>
    </citation>
    <scope>NUCLEOTIDE SEQUENCE</scope>
    <source>
        <strain evidence="5">LIQ254RAFAR</strain>
    </source>
</reference>
<dbReference type="InterPro" id="IPR051556">
    <property type="entry name" value="N-term/lysine_N-AcTrnsfr"/>
</dbReference>
<evidence type="ECO:0000313" key="6">
    <source>
        <dbReference type="Proteomes" id="UP001161017"/>
    </source>
</evidence>
<feature type="compositionally biased region" description="Pro residues" evidence="3">
    <location>
        <begin position="1"/>
        <end position="13"/>
    </location>
</feature>
<keyword evidence="1" id="KW-0808">Transferase</keyword>
<dbReference type="InterPro" id="IPR000182">
    <property type="entry name" value="GNAT_dom"/>
</dbReference>
<dbReference type="InterPro" id="IPR016181">
    <property type="entry name" value="Acyl_CoA_acyltransferase"/>
</dbReference>
<dbReference type="Pfam" id="PF00583">
    <property type="entry name" value="Acetyltransf_1"/>
    <property type="match status" value="1"/>
</dbReference>
<sequence>MPSPFTPKCPPHLPSIANPQSSSADTITHPNSSSALKSPPPLPPNTTLQPLTPTLVPSYRRLLTAHLPILYPPKFYALSTTPPLETGTLALCITLNPPSATPSSPPTFGSPNSPLAIAAIQARLEPIPPDPSAPPSSSPQPHNLYIQTLTTASPYRSLGLATHLLSALISRAIQIWSCCRIERVYAHVWEANEEALGWYLRRGFGREERKCEGYYRKLRPGSAWLVGRAVGVGEYLRAGAMGVEGEGKKDGEGGAGERGVHG</sequence>
<dbReference type="GO" id="GO:0007064">
    <property type="term" value="P:mitotic sister chromatid cohesion"/>
    <property type="evidence" value="ECO:0007669"/>
    <property type="project" value="TreeGrafter"/>
</dbReference>
<gene>
    <name evidence="5" type="ORF">OHK93_004486</name>
</gene>
<dbReference type="Gene3D" id="3.40.630.30">
    <property type="match status" value="1"/>
</dbReference>
<keyword evidence="6" id="KW-1185">Reference proteome</keyword>
<dbReference type="AlphaFoldDB" id="A0AA43TYQ9"/>
<dbReference type="EMBL" id="JAPUFD010000020">
    <property type="protein sequence ID" value="MDI1492704.1"/>
    <property type="molecule type" value="Genomic_DNA"/>
</dbReference>
<protein>
    <recommendedName>
        <fullName evidence="4">N-acetyltransferase domain-containing protein</fullName>
    </recommendedName>
</protein>
<dbReference type="PANTHER" id="PTHR42919">
    <property type="entry name" value="N-ALPHA-ACETYLTRANSFERASE"/>
    <property type="match status" value="1"/>
</dbReference>
<keyword evidence="2" id="KW-0012">Acyltransferase</keyword>
<dbReference type="PANTHER" id="PTHR42919:SF8">
    <property type="entry name" value="N-ALPHA-ACETYLTRANSFERASE 50"/>
    <property type="match status" value="1"/>
</dbReference>
<dbReference type="GO" id="GO:0016747">
    <property type="term" value="F:acyltransferase activity, transferring groups other than amino-acyl groups"/>
    <property type="evidence" value="ECO:0007669"/>
    <property type="project" value="InterPro"/>
</dbReference>
<proteinExistence type="predicted"/>